<evidence type="ECO:0000313" key="5">
    <source>
        <dbReference type="Proteomes" id="UP000199595"/>
    </source>
</evidence>
<dbReference type="CDD" id="cd12956">
    <property type="entry name" value="CBM_SusE-F_like"/>
    <property type="match status" value="3"/>
</dbReference>
<accession>A0A1H3GHU5</accession>
<evidence type="ECO:0000313" key="4">
    <source>
        <dbReference type="EMBL" id="SDY02883.1"/>
    </source>
</evidence>
<dbReference type="OrthoDB" id="9793489at2"/>
<organism evidence="4 5">
    <name type="scientific">Lutibacter oricola</name>
    <dbReference type="NCBI Taxonomy" id="762486"/>
    <lineage>
        <taxon>Bacteria</taxon>
        <taxon>Pseudomonadati</taxon>
        <taxon>Bacteroidota</taxon>
        <taxon>Flavobacteriia</taxon>
        <taxon>Flavobacteriales</taxon>
        <taxon>Flavobacteriaceae</taxon>
        <taxon>Lutibacter</taxon>
    </lineage>
</organism>
<keyword evidence="5" id="KW-1185">Reference proteome</keyword>
<dbReference type="Gene3D" id="2.60.40.3620">
    <property type="match status" value="3"/>
</dbReference>
<dbReference type="RefSeq" id="WP_090126285.1">
    <property type="nucleotide sequence ID" value="NZ_FNNJ01000014.1"/>
</dbReference>
<sequence length="438" mass="47578">MKKLINKTVILLSFLLVLGACDDKEIIELNPDANTEVSLSTSAVLLTEDTATDEILTVSWTDPNFGFDAAASYQILMDFAGGDFSAPQISAVGSSLSKVFTVEELNGKLLSLGIKPTEETDVELIVQTTLSDAQVMLSEPITLTVTAYSSLLDLSTAWGVVGSATPGAWGNENIPDIPFYTTSTPNVFVAYANLRDGEIKFRKDNLWTENYGDTGMDGTLDNAGDNITVSAGSYKITINLDALTWEMEEYTWGLVGSATPNGWDGPDFKLEYNSYQDNWVGMVTLTDGEFKFRFNNDWGLNYGDTGFDGSLETGGDNIAVSAGHYLVTFDLNNLTYTFEETDVWGLVGDATPNAWDGPDTKFIPDFGINEGYYYINGIELTDGEIKVRQNDAWGLNYGDDGNDGSLEANGANIPVTAGTYNIEVNFSVTPPTIAVYAW</sequence>
<feature type="domain" description="Outer membrane protein SusF/SusE-like C-terminal" evidence="3">
    <location>
        <begin position="254"/>
        <end position="337"/>
    </location>
</feature>
<dbReference type="Pfam" id="PF16411">
    <property type="entry name" value="SusF_SusE"/>
    <property type="match status" value="1"/>
</dbReference>
<feature type="domain" description="SusE outer membrane protein" evidence="2">
    <location>
        <begin position="23"/>
        <end position="126"/>
    </location>
</feature>
<feature type="chain" id="PRO_5011650468" evidence="1">
    <location>
        <begin position="20"/>
        <end position="438"/>
    </location>
</feature>
<dbReference type="InterPro" id="IPR025970">
    <property type="entry name" value="SusE"/>
</dbReference>
<proteinExistence type="predicted"/>
<dbReference type="PROSITE" id="PS51257">
    <property type="entry name" value="PROKAR_LIPOPROTEIN"/>
    <property type="match status" value="1"/>
</dbReference>
<reference evidence="4 5" key="1">
    <citation type="submission" date="2016-10" db="EMBL/GenBank/DDBJ databases">
        <authorList>
            <person name="de Groot N.N."/>
        </authorList>
    </citation>
    <scope>NUCLEOTIDE SEQUENCE [LARGE SCALE GENOMIC DNA]</scope>
    <source>
        <strain evidence="4 5">DSM 24956</strain>
    </source>
</reference>
<dbReference type="EMBL" id="FNNJ01000014">
    <property type="protein sequence ID" value="SDY02883.1"/>
    <property type="molecule type" value="Genomic_DNA"/>
</dbReference>
<name>A0A1H3GHU5_9FLAO</name>
<dbReference type="InterPro" id="IPR032187">
    <property type="entry name" value="SusF/SusE-like_C"/>
</dbReference>
<evidence type="ECO:0000259" key="2">
    <source>
        <dbReference type="Pfam" id="PF14292"/>
    </source>
</evidence>
<keyword evidence="1" id="KW-0732">Signal</keyword>
<dbReference type="GO" id="GO:0019867">
    <property type="term" value="C:outer membrane"/>
    <property type="evidence" value="ECO:0007669"/>
    <property type="project" value="InterPro"/>
</dbReference>
<dbReference type="STRING" id="762486.SAMN05444411_11440"/>
<protein>
    <submittedName>
        <fullName evidence="4">SusE outer membrane protein</fullName>
    </submittedName>
</protein>
<dbReference type="Proteomes" id="UP000199595">
    <property type="component" value="Unassembled WGS sequence"/>
</dbReference>
<feature type="signal peptide" evidence="1">
    <location>
        <begin position="1"/>
        <end position="19"/>
    </location>
</feature>
<evidence type="ECO:0000256" key="1">
    <source>
        <dbReference type="SAM" id="SignalP"/>
    </source>
</evidence>
<dbReference type="Pfam" id="PF14292">
    <property type="entry name" value="SusE"/>
    <property type="match status" value="1"/>
</dbReference>
<dbReference type="GO" id="GO:2001070">
    <property type="term" value="F:starch binding"/>
    <property type="evidence" value="ECO:0007669"/>
    <property type="project" value="InterPro"/>
</dbReference>
<dbReference type="AlphaFoldDB" id="A0A1H3GHU5"/>
<evidence type="ECO:0000259" key="3">
    <source>
        <dbReference type="Pfam" id="PF16411"/>
    </source>
</evidence>
<gene>
    <name evidence="4" type="ORF">SAMN05444411_11440</name>
</gene>